<comment type="caution">
    <text evidence="10">The sequence shown here is derived from an EMBL/GenBank/DDBJ whole genome shotgun (WGS) entry which is preliminary data.</text>
</comment>
<dbReference type="GO" id="GO:0005829">
    <property type="term" value="C:cytosol"/>
    <property type="evidence" value="ECO:0007669"/>
    <property type="project" value="TreeGrafter"/>
</dbReference>
<dbReference type="NCBIfam" id="TIGR00755">
    <property type="entry name" value="ksgA"/>
    <property type="match status" value="1"/>
</dbReference>
<dbReference type="PROSITE" id="PS01131">
    <property type="entry name" value="RRNA_A_DIMETH"/>
    <property type="match status" value="1"/>
</dbReference>
<sequence>MNLLSVNEIKNLLDKYDSSPSKTMGQNFLIDDFTLNKIIEAAELNPKDTILEIGPGLGGLTKELAQKTKKIIAIEKDNAMVQILKETLKDYKNVEIIHGNALLDTNYSLPTHYKVVANIPYYITSPIIRKFLESANPPESMVLMVQKEVGQRICSSPPNMSLLSVSVQFYAKPKIISYISKKCFWPSPKVDSAIIKIIPFKKSEEISHEKFFKIVKSGFSQPRKQLANNFSKSLKINREKVNLWLLKNTTNPKQRAETLSIEDWKNLANSYQHP</sequence>
<comment type="subcellular location">
    <subcellularLocation>
        <location evidence="7">Cytoplasm</location>
    </subcellularLocation>
</comment>
<evidence type="ECO:0000256" key="5">
    <source>
        <dbReference type="ARBA" id="ARBA00022691"/>
    </source>
</evidence>
<feature type="binding site" evidence="7 8">
    <location>
        <position position="29"/>
    </location>
    <ligand>
        <name>S-adenosyl-L-methionine</name>
        <dbReference type="ChEBI" id="CHEBI:59789"/>
    </ligand>
</feature>
<keyword evidence="6 7" id="KW-0694">RNA-binding</keyword>
<name>A0A1G2HW30_9BACT</name>
<reference evidence="10 11" key="1">
    <citation type="journal article" date="2016" name="Nat. Commun.">
        <title>Thousands of microbial genomes shed light on interconnected biogeochemical processes in an aquifer system.</title>
        <authorList>
            <person name="Anantharaman K."/>
            <person name="Brown C.T."/>
            <person name="Hug L.A."/>
            <person name="Sharon I."/>
            <person name="Castelle C.J."/>
            <person name="Probst A.J."/>
            <person name="Thomas B.C."/>
            <person name="Singh A."/>
            <person name="Wilkins M.J."/>
            <person name="Karaoz U."/>
            <person name="Brodie E.L."/>
            <person name="Williams K.H."/>
            <person name="Hubbard S.S."/>
            <person name="Banfield J.F."/>
        </authorList>
    </citation>
    <scope>NUCLEOTIDE SEQUENCE [LARGE SCALE GENOMIC DNA]</scope>
</reference>
<dbReference type="Pfam" id="PF00398">
    <property type="entry name" value="RrnaAD"/>
    <property type="match status" value="1"/>
</dbReference>
<evidence type="ECO:0000256" key="6">
    <source>
        <dbReference type="ARBA" id="ARBA00022884"/>
    </source>
</evidence>
<comment type="catalytic activity">
    <reaction evidence="7">
        <text>adenosine(1518)/adenosine(1519) in 16S rRNA + 4 S-adenosyl-L-methionine = N(6)-dimethyladenosine(1518)/N(6)-dimethyladenosine(1519) in 16S rRNA + 4 S-adenosyl-L-homocysteine + 4 H(+)</text>
        <dbReference type="Rhea" id="RHEA:19609"/>
        <dbReference type="Rhea" id="RHEA-COMP:10232"/>
        <dbReference type="Rhea" id="RHEA-COMP:10233"/>
        <dbReference type="ChEBI" id="CHEBI:15378"/>
        <dbReference type="ChEBI" id="CHEBI:57856"/>
        <dbReference type="ChEBI" id="CHEBI:59789"/>
        <dbReference type="ChEBI" id="CHEBI:74411"/>
        <dbReference type="ChEBI" id="CHEBI:74493"/>
        <dbReference type="EC" id="2.1.1.182"/>
    </reaction>
</comment>
<dbReference type="GO" id="GO:0052908">
    <property type="term" value="F:16S rRNA (adenine(1518)-N(6)/adenine(1519)-N(6))-dimethyltransferase activity"/>
    <property type="evidence" value="ECO:0007669"/>
    <property type="project" value="UniProtKB-EC"/>
</dbReference>
<dbReference type="HAMAP" id="MF_00607">
    <property type="entry name" value="16SrRNA_methyltr_A"/>
    <property type="match status" value="1"/>
</dbReference>
<evidence type="ECO:0000313" key="10">
    <source>
        <dbReference type="EMBL" id="OGZ66766.1"/>
    </source>
</evidence>
<dbReference type="EMBL" id="MHOQ01000022">
    <property type="protein sequence ID" value="OGZ66766.1"/>
    <property type="molecule type" value="Genomic_DNA"/>
</dbReference>
<dbReference type="InterPro" id="IPR020596">
    <property type="entry name" value="rRNA_Ade_Mease_Trfase_CS"/>
</dbReference>
<comment type="caution">
    <text evidence="7 8">Lacks conserved residue(s) required for the propagation of feature annotation.</text>
</comment>
<keyword evidence="2 7" id="KW-0698">rRNA processing</keyword>
<organism evidence="10 11">
    <name type="scientific">Candidatus Staskawiczbacteria bacterium RIFCSPHIGHO2_02_FULL_33_16</name>
    <dbReference type="NCBI Taxonomy" id="1802204"/>
    <lineage>
        <taxon>Bacteria</taxon>
        <taxon>Candidatus Staskawicziibacteriota</taxon>
    </lineage>
</organism>
<evidence type="ECO:0000256" key="7">
    <source>
        <dbReference type="HAMAP-Rule" id="MF_00607"/>
    </source>
</evidence>
<dbReference type="GO" id="GO:0003723">
    <property type="term" value="F:RNA binding"/>
    <property type="evidence" value="ECO:0007669"/>
    <property type="project" value="UniProtKB-UniRule"/>
</dbReference>
<evidence type="ECO:0000256" key="2">
    <source>
        <dbReference type="ARBA" id="ARBA00022552"/>
    </source>
</evidence>
<dbReference type="Proteomes" id="UP000179183">
    <property type="component" value="Unassembled WGS sequence"/>
</dbReference>
<keyword evidence="3 7" id="KW-0489">Methyltransferase</keyword>
<accession>A0A1G2HW30</accession>
<feature type="binding site" evidence="7 8">
    <location>
        <position position="54"/>
    </location>
    <ligand>
        <name>S-adenosyl-L-methionine</name>
        <dbReference type="ChEBI" id="CHEBI:59789"/>
    </ligand>
</feature>
<evidence type="ECO:0000259" key="9">
    <source>
        <dbReference type="SMART" id="SM00650"/>
    </source>
</evidence>
<proteinExistence type="inferred from homology"/>
<dbReference type="InterPro" id="IPR029063">
    <property type="entry name" value="SAM-dependent_MTases_sf"/>
</dbReference>
<feature type="binding site" evidence="7 8">
    <location>
        <position position="27"/>
    </location>
    <ligand>
        <name>S-adenosyl-L-methionine</name>
        <dbReference type="ChEBI" id="CHEBI:59789"/>
    </ligand>
</feature>
<comment type="similarity">
    <text evidence="7">Belongs to the class I-like SAM-binding methyltransferase superfamily. rRNA adenine N(6)-methyltransferase family. RsmA subfamily.</text>
</comment>
<keyword evidence="5 7" id="KW-0949">S-adenosyl-L-methionine</keyword>
<dbReference type="InterPro" id="IPR023165">
    <property type="entry name" value="rRNA_Ade_diMease-like_C"/>
</dbReference>
<dbReference type="PANTHER" id="PTHR11727:SF7">
    <property type="entry name" value="DIMETHYLADENOSINE TRANSFERASE-RELATED"/>
    <property type="match status" value="1"/>
</dbReference>
<dbReference type="Gene3D" id="3.40.50.150">
    <property type="entry name" value="Vaccinia Virus protein VP39"/>
    <property type="match status" value="1"/>
</dbReference>
<evidence type="ECO:0000256" key="3">
    <source>
        <dbReference type="ARBA" id="ARBA00022603"/>
    </source>
</evidence>
<dbReference type="InterPro" id="IPR001737">
    <property type="entry name" value="KsgA/Erm"/>
</dbReference>
<protein>
    <recommendedName>
        <fullName evidence="7">Ribosomal RNA small subunit methyltransferase A</fullName>
        <ecNumber evidence="7">2.1.1.182</ecNumber>
    </recommendedName>
    <alternativeName>
        <fullName evidence="7">16S rRNA (adenine(1518)-N(6)/adenine(1519)-N(6))-dimethyltransferase</fullName>
    </alternativeName>
    <alternativeName>
        <fullName evidence="7">16S rRNA dimethyladenosine transferase</fullName>
    </alternativeName>
    <alternativeName>
        <fullName evidence="7">16S rRNA dimethylase</fullName>
    </alternativeName>
    <alternativeName>
        <fullName evidence="7">S-adenosylmethionine-6-N', N'-adenosyl(rRNA) dimethyltransferase</fullName>
    </alternativeName>
</protein>
<comment type="function">
    <text evidence="7">Specifically dimethylates two adjacent adenosines (A1518 and A1519) in the loop of a conserved hairpin near the 3'-end of 16S rRNA in the 30S particle. May play a critical role in biogenesis of 30S subunits.</text>
</comment>
<evidence type="ECO:0000256" key="8">
    <source>
        <dbReference type="PROSITE-ProRule" id="PRU01026"/>
    </source>
</evidence>
<dbReference type="SMART" id="SM00650">
    <property type="entry name" value="rADc"/>
    <property type="match status" value="1"/>
</dbReference>
<dbReference type="SUPFAM" id="SSF53335">
    <property type="entry name" value="S-adenosyl-L-methionine-dependent methyltransferases"/>
    <property type="match status" value="1"/>
</dbReference>
<dbReference type="CDD" id="cd02440">
    <property type="entry name" value="AdoMet_MTases"/>
    <property type="match status" value="1"/>
</dbReference>
<dbReference type="Gene3D" id="1.10.8.100">
    <property type="entry name" value="Ribosomal RNA adenine dimethylase-like, domain 2"/>
    <property type="match status" value="1"/>
</dbReference>
<feature type="binding site" evidence="7 8">
    <location>
        <position position="118"/>
    </location>
    <ligand>
        <name>S-adenosyl-L-methionine</name>
        <dbReference type="ChEBI" id="CHEBI:59789"/>
    </ligand>
</feature>
<dbReference type="InterPro" id="IPR011530">
    <property type="entry name" value="rRNA_adenine_dimethylase"/>
</dbReference>
<feature type="domain" description="Ribosomal RNA adenine methylase transferase N-terminal" evidence="9">
    <location>
        <begin position="34"/>
        <end position="201"/>
    </location>
</feature>
<gene>
    <name evidence="7" type="primary">rsmA</name>
    <name evidence="7" type="synonym">ksgA</name>
    <name evidence="10" type="ORF">A3D34_03585</name>
</gene>
<evidence type="ECO:0000313" key="11">
    <source>
        <dbReference type="Proteomes" id="UP000179183"/>
    </source>
</evidence>
<dbReference type="EC" id="2.1.1.182" evidence="7"/>
<dbReference type="FunFam" id="3.40.50.150:FF:000023">
    <property type="entry name" value="Ribosomal RNA small subunit methyltransferase A"/>
    <property type="match status" value="1"/>
</dbReference>
<evidence type="ECO:0000256" key="1">
    <source>
        <dbReference type="ARBA" id="ARBA00022490"/>
    </source>
</evidence>
<keyword evidence="1 7" id="KW-0963">Cytoplasm</keyword>
<evidence type="ECO:0000256" key="4">
    <source>
        <dbReference type="ARBA" id="ARBA00022679"/>
    </source>
</evidence>
<feature type="binding site" evidence="7 8">
    <location>
        <position position="75"/>
    </location>
    <ligand>
        <name>S-adenosyl-L-methionine</name>
        <dbReference type="ChEBI" id="CHEBI:59789"/>
    </ligand>
</feature>
<keyword evidence="4 7" id="KW-0808">Transferase</keyword>
<dbReference type="PANTHER" id="PTHR11727">
    <property type="entry name" value="DIMETHYLADENOSINE TRANSFERASE"/>
    <property type="match status" value="1"/>
</dbReference>
<dbReference type="AlphaFoldDB" id="A0A1G2HW30"/>
<dbReference type="PROSITE" id="PS51689">
    <property type="entry name" value="SAM_RNA_A_N6_MT"/>
    <property type="match status" value="1"/>
</dbReference>
<dbReference type="InterPro" id="IPR020598">
    <property type="entry name" value="rRNA_Ade_methylase_Trfase_N"/>
</dbReference>